<feature type="non-terminal residue" evidence="8">
    <location>
        <position position="408"/>
    </location>
</feature>
<evidence type="ECO:0000256" key="6">
    <source>
        <dbReference type="SAM" id="Phobius"/>
    </source>
</evidence>
<dbReference type="InterPro" id="IPR036197">
    <property type="entry name" value="NarG-like_sf"/>
</dbReference>
<dbReference type="PROSITE" id="PS00198">
    <property type="entry name" value="4FE4S_FER_1"/>
    <property type="match status" value="1"/>
</dbReference>
<evidence type="ECO:0000256" key="1">
    <source>
        <dbReference type="ARBA" id="ARBA00022485"/>
    </source>
</evidence>
<evidence type="ECO:0000256" key="4">
    <source>
        <dbReference type="ARBA" id="ARBA00023004"/>
    </source>
</evidence>
<dbReference type="GO" id="GO:0016491">
    <property type="term" value="F:oxidoreductase activity"/>
    <property type="evidence" value="ECO:0007669"/>
    <property type="project" value="UniProtKB-KW"/>
</dbReference>
<dbReference type="SUPFAM" id="SSF46548">
    <property type="entry name" value="alpha-helical ferredoxin"/>
    <property type="match status" value="1"/>
</dbReference>
<dbReference type="Gene3D" id="1.10.1060.10">
    <property type="entry name" value="Alpha-helical ferredoxin"/>
    <property type="match status" value="1"/>
</dbReference>
<comment type="caution">
    <text evidence="8">The sequence shown here is derived from an EMBL/GenBank/DDBJ whole genome shotgun (WGS) entry which is preliminary data.</text>
</comment>
<keyword evidence="6" id="KW-0812">Transmembrane</keyword>
<feature type="transmembrane region" description="Helical" evidence="6">
    <location>
        <begin position="149"/>
        <end position="166"/>
    </location>
</feature>
<feature type="transmembrane region" description="Helical" evidence="6">
    <location>
        <begin position="6"/>
        <end position="27"/>
    </location>
</feature>
<dbReference type="Pfam" id="PF13183">
    <property type="entry name" value="Fer4_8"/>
    <property type="match status" value="1"/>
</dbReference>
<feature type="transmembrane region" description="Helical" evidence="6">
    <location>
        <begin position="107"/>
        <end position="128"/>
    </location>
</feature>
<keyword evidence="2" id="KW-0479">Metal-binding</keyword>
<dbReference type="GO" id="GO:0005886">
    <property type="term" value="C:plasma membrane"/>
    <property type="evidence" value="ECO:0007669"/>
    <property type="project" value="TreeGrafter"/>
</dbReference>
<name>A0A7V2F444_UNCEI</name>
<evidence type="ECO:0000259" key="7">
    <source>
        <dbReference type="PROSITE" id="PS51379"/>
    </source>
</evidence>
<keyword evidence="6" id="KW-0472">Membrane</keyword>
<dbReference type="InterPro" id="IPR051460">
    <property type="entry name" value="HdrC_iron-sulfur_subunit"/>
</dbReference>
<keyword evidence="3" id="KW-0560">Oxidoreductase</keyword>
<evidence type="ECO:0000256" key="2">
    <source>
        <dbReference type="ARBA" id="ARBA00022723"/>
    </source>
</evidence>
<dbReference type="SUPFAM" id="SSF103501">
    <property type="entry name" value="Respiratory nitrate reductase 1 gamma chain"/>
    <property type="match status" value="1"/>
</dbReference>
<protein>
    <submittedName>
        <fullName evidence="8">(Fe-S)-binding protein</fullName>
    </submittedName>
</protein>
<feature type="transmembrane region" description="Helical" evidence="6">
    <location>
        <begin position="66"/>
        <end position="87"/>
    </location>
</feature>
<dbReference type="AlphaFoldDB" id="A0A7V2F444"/>
<evidence type="ECO:0000313" key="8">
    <source>
        <dbReference type="EMBL" id="HER43561.1"/>
    </source>
</evidence>
<dbReference type="InterPro" id="IPR009051">
    <property type="entry name" value="Helical_ferredxn"/>
</dbReference>
<dbReference type="InterPro" id="IPR017900">
    <property type="entry name" value="4Fe4S_Fe_S_CS"/>
</dbReference>
<keyword evidence="4" id="KW-0408">Iron</keyword>
<reference evidence="8" key="1">
    <citation type="journal article" date="2020" name="mSystems">
        <title>Genome- and Community-Level Interaction Insights into Carbon Utilization and Element Cycling Functions of Hydrothermarchaeota in Hydrothermal Sediment.</title>
        <authorList>
            <person name="Zhou Z."/>
            <person name="Liu Y."/>
            <person name="Xu W."/>
            <person name="Pan J."/>
            <person name="Luo Z.H."/>
            <person name="Li M."/>
        </authorList>
    </citation>
    <scope>NUCLEOTIDE SEQUENCE [LARGE SCALE GENOMIC DNA]</scope>
    <source>
        <strain evidence="8">SpSt-1233</strain>
    </source>
</reference>
<evidence type="ECO:0000256" key="5">
    <source>
        <dbReference type="ARBA" id="ARBA00023014"/>
    </source>
</evidence>
<feature type="domain" description="4Fe-4S ferredoxin-type" evidence="7">
    <location>
        <begin position="335"/>
        <end position="365"/>
    </location>
</feature>
<dbReference type="GO" id="GO:0051539">
    <property type="term" value="F:4 iron, 4 sulfur cluster binding"/>
    <property type="evidence" value="ECO:0007669"/>
    <property type="project" value="UniProtKB-KW"/>
</dbReference>
<evidence type="ECO:0000256" key="3">
    <source>
        <dbReference type="ARBA" id="ARBA00023002"/>
    </source>
</evidence>
<dbReference type="Gene3D" id="1.20.950.20">
    <property type="entry name" value="Transmembrane di-heme cytochromes, Chain C"/>
    <property type="match status" value="1"/>
</dbReference>
<dbReference type="GO" id="GO:0046872">
    <property type="term" value="F:metal ion binding"/>
    <property type="evidence" value="ECO:0007669"/>
    <property type="project" value="UniProtKB-KW"/>
</dbReference>
<dbReference type="PANTHER" id="PTHR43255:SF1">
    <property type="entry name" value="IRON-SULFUR-BINDING OXIDOREDUCTASE FADF-RELATED"/>
    <property type="match status" value="1"/>
</dbReference>
<keyword evidence="6" id="KW-1133">Transmembrane helix</keyword>
<dbReference type="InterPro" id="IPR017896">
    <property type="entry name" value="4Fe4S_Fe-S-bd"/>
</dbReference>
<dbReference type="EMBL" id="DSEC01000267">
    <property type="protein sequence ID" value="HER43561.1"/>
    <property type="molecule type" value="Genomic_DNA"/>
</dbReference>
<keyword evidence="1" id="KW-0004">4Fe-4S</keyword>
<sequence>MTVQGIVLLVLFAAVLAAFGAILRMLIRLLRCGGADPRFDRWGERVKSVLLYVGAQARVLAQPAGLGHFVIFWGFIFITLGTAEHMLGMIVPGFGYERIIGTSLDGILSLLIEIFGLLVLVAIAVSLVRRFFFKPLRLRIDDPKAKIEAVFILGLISVLILLMYGIRGTEMLMDGPPETIAHAPVSSYVAGRMSGWGMNLPVANAVFAWGHHLIIFFFLVYIPFSKHIHILGAVPNVFFRNLGPPGTLNRMDFEDETAEKYGVSEIQEFTWKQLLDLYACTECGRCQAACPAFLTDKPLSPYRVIHRLRGHLMRERGALLGGGYGESGAPQLVPETVAEDEIWSCTTCGACMQECPPFIEHVQKFVDLRRYLVLTESRFPQEMQPVFRNMEVNYNPWALGFASRADWA</sequence>
<gene>
    <name evidence="8" type="ORF">ENO08_03790</name>
</gene>
<organism evidence="8">
    <name type="scientific">Eiseniibacteriota bacterium</name>
    <dbReference type="NCBI Taxonomy" id="2212470"/>
    <lineage>
        <taxon>Bacteria</taxon>
        <taxon>Candidatus Eiseniibacteriota</taxon>
    </lineage>
</organism>
<proteinExistence type="predicted"/>
<feature type="domain" description="4Fe-4S ferredoxin-type" evidence="7">
    <location>
        <begin position="271"/>
        <end position="300"/>
    </location>
</feature>
<dbReference type="PROSITE" id="PS51379">
    <property type="entry name" value="4FE4S_FER_2"/>
    <property type="match status" value="2"/>
</dbReference>
<keyword evidence="5" id="KW-0411">Iron-sulfur</keyword>
<dbReference type="Proteomes" id="UP000886069">
    <property type="component" value="Unassembled WGS sequence"/>
</dbReference>
<accession>A0A7V2F444</accession>
<dbReference type="PANTHER" id="PTHR43255">
    <property type="entry name" value="IRON-SULFUR-BINDING OXIDOREDUCTASE FADF-RELATED-RELATED"/>
    <property type="match status" value="1"/>
</dbReference>
<feature type="transmembrane region" description="Helical" evidence="6">
    <location>
        <begin position="202"/>
        <end position="222"/>
    </location>
</feature>